<dbReference type="PANTHER" id="PTHR30290">
    <property type="entry name" value="PERIPLASMIC BINDING COMPONENT OF ABC TRANSPORTER"/>
    <property type="match status" value="1"/>
</dbReference>
<dbReference type="InterPro" id="IPR000914">
    <property type="entry name" value="SBP_5_dom"/>
</dbReference>
<organism evidence="9 10">
    <name type="scientific">Brucella pecoris</name>
    <dbReference type="NCBI Taxonomy" id="867683"/>
    <lineage>
        <taxon>Bacteria</taxon>
        <taxon>Pseudomonadati</taxon>
        <taxon>Pseudomonadota</taxon>
        <taxon>Alphaproteobacteria</taxon>
        <taxon>Hyphomicrobiales</taxon>
        <taxon>Brucellaceae</taxon>
        <taxon>Brucella/Ochrobactrum group</taxon>
        <taxon>Brucella</taxon>
    </lineage>
</organism>
<dbReference type="InterPro" id="IPR030678">
    <property type="entry name" value="Peptide/Ni-bd"/>
</dbReference>
<evidence type="ECO:0000313" key="9">
    <source>
        <dbReference type="EMBL" id="TNV10575.1"/>
    </source>
</evidence>
<keyword evidence="4 6" id="KW-0732">Signal</keyword>
<dbReference type="Gene3D" id="3.40.190.10">
    <property type="entry name" value="Periplasmic binding protein-like II"/>
    <property type="match status" value="1"/>
</dbReference>
<dbReference type="GO" id="GO:0030288">
    <property type="term" value="C:outer membrane-bounded periplasmic space"/>
    <property type="evidence" value="ECO:0007669"/>
    <property type="project" value="UniProtKB-ARBA"/>
</dbReference>
<dbReference type="EMBL" id="VEWK01000009">
    <property type="protein sequence ID" value="TNV10575.1"/>
    <property type="molecule type" value="Genomic_DNA"/>
</dbReference>
<reference evidence="9" key="2">
    <citation type="submission" date="2019-06" db="EMBL/GenBank/DDBJ databases">
        <authorList>
            <person name="Hu M."/>
        </authorList>
    </citation>
    <scope>NUCLEOTIDE SEQUENCE</scope>
    <source>
        <strain evidence="9">08RB2639</strain>
    </source>
</reference>
<evidence type="ECO:0000256" key="3">
    <source>
        <dbReference type="ARBA" id="ARBA00022448"/>
    </source>
</evidence>
<sequence>MKLKSIMGPPALAALMAFTALGTLSAYAAQTELRLGAAAADIGNLDPHFAASTSDRTLVAWIFGGLVRFAPGSTDPATIEGDLAESWEATDNNLVWTFKLRPGVQWQHSYGEVTADDVVFSLQKAADPKRSAFATDYEAIKSVEAVDPHTVRITLANQVPSLLGLVTNYSGGFIISKKAYEERGEGFTRNPVGFGPFQFESIEPGVAVHFIAHEKYFRGKPKIEKVTYRFLNAAAGRDLAFTAGEIDVSAGTTDRRWLQRMKETPGAKVDIFDPAELTVVHINRNQKPFDDIRVRQAVAYAINPAQIAQFRGPEFTRVAKSVIPSNNLGLNPDPGLVQPDVDKAKALLAEAGFPNGLTVKMISSQMPSYATTDQLLQAQLAKAGIKLELEPVEHATWHQMIRKDLSPLVDYGAARFPVADTYLTQFYHSNSAIGAPGQVTNFSHCSVADKQIEAARTEVDPKKQIELWQEAQKLIVVDVCAVPVTETAQVWIRNEKLDWGFELKGSMSLGPLLTEQAHFKE</sequence>
<dbReference type="GO" id="GO:0015833">
    <property type="term" value="P:peptide transport"/>
    <property type="evidence" value="ECO:0007669"/>
    <property type="project" value="TreeGrafter"/>
</dbReference>
<comment type="caution">
    <text evidence="9">The sequence shown here is derived from an EMBL/GenBank/DDBJ whole genome shotgun (WGS) entry which is preliminary data.</text>
</comment>
<feature type="chain" id="PRO_5044619034" evidence="6">
    <location>
        <begin position="29"/>
        <end position="521"/>
    </location>
</feature>
<protein>
    <submittedName>
        <fullName evidence="8">Peptide/nickel transport system substrate-binding protein</fullName>
    </submittedName>
    <submittedName>
        <fullName evidence="9">Polyamine ABC transporter substrate-binding protein</fullName>
    </submittedName>
</protein>
<evidence type="ECO:0000259" key="7">
    <source>
        <dbReference type="Pfam" id="PF00496"/>
    </source>
</evidence>
<name>A0A5C5CHP6_9HYPH</name>
<accession>A0A5C5CHP6</accession>
<evidence type="ECO:0000256" key="5">
    <source>
        <dbReference type="ARBA" id="ARBA00022764"/>
    </source>
</evidence>
<dbReference type="PIRSF" id="PIRSF002741">
    <property type="entry name" value="MppA"/>
    <property type="match status" value="1"/>
</dbReference>
<dbReference type="Proteomes" id="UP000313390">
    <property type="component" value="Unassembled WGS sequence"/>
</dbReference>
<reference evidence="9 10" key="1">
    <citation type="journal article" date="2011" name="Int. J. Syst. Evol. Microbiol.">
        <title>Ochrobactrum pecoris sp. nov., isolated from farm animals.</title>
        <authorList>
            <person name="Kampfer P."/>
            <person name="Huber B."/>
            <person name="Busse H.J."/>
            <person name="Scholz H.C."/>
            <person name="Tomaso H."/>
            <person name="Hotzel H."/>
            <person name="Melzer F."/>
        </authorList>
    </citation>
    <scope>NUCLEOTIDE SEQUENCE [LARGE SCALE GENOMIC DNA]</scope>
    <source>
        <strain evidence="9 10">08RB2639</strain>
    </source>
</reference>
<dbReference type="InterPro" id="IPR039424">
    <property type="entry name" value="SBP_5"/>
</dbReference>
<dbReference type="RefSeq" id="WP_140021750.1">
    <property type="nucleotide sequence ID" value="NZ_JACIEX010000009.1"/>
</dbReference>
<evidence type="ECO:0000256" key="1">
    <source>
        <dbReference type="ARBA" id="ARBA00004418"/>
    </source>
</evidence>
<dbReference type="AlphaFoldDB" id="A0A5C5CHP6"/>
<dbReference type="GO" id="GO:0043190">
    <property type="term" value="C:ATP-binding cassette (ABC) transporter complex"/>
    <property type="evidence" value="ECO:0007669"/>
    <property type="project" value="InterPro"/>
</dbReference>
<feature type="domain" description="Solute-binding protein family 5" evidence="7">
    <location>
        <begin position="79"/>
        <end position="431"/>
    </location>
</feature>
<dbReference type="SUPFAM" id="SSF53850">
    <property type="entry name" value="Periplasmic binding protein-like II"/>
    <property type="match status" value="1"/>
</dbReference>
<dbReference type="PANTHER" id="PTHR30290:SF9">
    <property type="entry name" value="OLIGOPEPTIDE-BINDING PROTEIN APPA"/>
    <property type="match status" value="1"/>
</dbReference>
<comment type="subcellular location">
    <subcellularLocation>
        <location evidence="1">Periplasm</location>
    </subcellularLocation>
</comment>
<keyword evidence="5" id="KW-0574">Periplasm</keyword>
<dbReference type="GO" id="GO:1904680">
    <property type="term" value="F:peptide transmembrane transporter activity"/>
    <property type="evidence" value="ECO:0007669"/>
    <property type="project" value="TreeGrafter"/>
</dbReference>
<evidence type="ECO:0000313" key="10">
    <source>
        <dbReference type="Proteomes" id="UP000313390"/>
    </source>
</evidence>
<dbReference type="CDD" id="cd08508">
    <property type="entry name" value="PBP2_NikA_DppA_OppA_like_1"/>
    <property type="match status" value="1"/>
</dbReference>
<dbReference type="Gene3D" id="3.10.105.10">
    <property type="entry name" value="Dipeptide-binding Protein, Domain 3"/>
    <property type="match status" value="1"/>
</dbReference>
<evidence type="ECO:0000256" key="6">
    <source>
        <dbReference type="SAM" id="SignalP"/>
    </source>
</evidence>
<reference evidence="8 11" key="3">
    <citation type="submission" date="2020-08" db="EMBL/GenBank/DDBJ databases">
        <title>Genomic Encyclopedia of Type Strains, Phase IV (KMG-IV): sequencing the most valuable type-strain genomes for metagenomic binning, comparative biology and taxonomic classification.</title>
        <authorList>
            <person name="Goeker M."/>
        </authorList>
    </citation>
    <scope>NUCLEOTIDE SEQUENCE [LARGE SCALE GENOMIC DNA]</scope>
    <source>
        <strain evidence="8 11">DSM 23868</strain>
    </source>
</reference>
<dbReference type="Pfam" id="PF00496">
    <property type="entry name" value="SBP_bac_5"/>
    <property type="match status" value="1"/>
</dbReference>
<keyword evidence="3" id="KW-0813">Transport</keyword>
<gene>
    <name evidence="9" type="ORF">FIB18_16530</name>
    <name evidence="8" type="ORF">GGQ79_003743</name>
</gene>
<keyword evidence="11" id="KW-1185">Reference proteome</keyword>
<evidence type="ECO:0000256" key="4">
    <source>
        <dbReference type="ARBA" id="ARBA00022729"/>
    </source>
</evidence>
<evidence type="ECO:0000313" key="8">
    <source>
        <dbReference type="EMBL" id="MBB4095200.1"/>
    </source>
</evidence>
<evidence type="ECO:0000313" key="11">
    <source>
        <dbReference type="Proteomes" id="UP000553980"/>
    </source>
</evidence>
<proteinExistence type="inferred from homology"/>
<dbReference type="Proteomes" id="UP000553980">
    <property type="component" value="Unassembled WGS sequence"/>
</dbReference>
<dbReference type="EMBL" id="JACIEX010000009">
    <property type="protein sequence ID" value="MBB4095200.1"/>
    <property type="molecule type" value="Genomic_DNA"/>
</dbReference>
<dbReference type="OrthoDB" id="9803988at2"/>
<feature type="signal peptide" evidence="6">
    <location>
        <begin position="1"/>
        <end position="28"/>
    </location>
</feature>
<comment type="similarity">
    <text evidence="2">Belongs to the bacterial solute-binding protein 5 family.</text>
</comment>
<evidence type="ECO:0000256" key="2">
    <source>
        <dbReference type="ARBA" id="ARBA00005695"/>
    </source>
</evidence>